<sequence>MSYGRIMNHPILGEWSERKGITFRFDDQEYEAFEGETIAAALLAQGIRTLRYHEETRTPRGFYCNIGHCFECRVTVDGIDGQRACLTLLTNGMDVRTGKSLPSPLKKGAHLP</sequence>
<keyword evidence="4" id="KW-1185">Reference proteome</keyword>
<evidence type="ECO:0000313" key="3">
    <source>
        <dbReference type="EMBL" id="MCY9694168.1"/>
    </source>
</evidence>
<dbReference type="Pfam" id="PF13510">
    <property type="entry name" value="Fer2_4"/>
    <property type="match status" value="1"/>
</dbReference>
<dbReference type="Proteomes" id="UP001527099">
    <property type="component" value="Unassembled WGS sequence"/>
</dbReference>
<feature type="domain" description="2Fe-2S ferredoxin-type" evidence="2">
    <location>
        <begin position="19"/>
        <end position="101"/>
    </location>
</feature>
<evidence type="ECO:0000259" key="2">
    <source>
        <dbReference type="PROSITE" id="PS51085"/>
    </source>
</evidence>
<accession>A0ABT4GD90</accession>
<evidence type="ECO:0000313" key="4">
    <source>
        <dbReference type="Proteomes" id="UP001527099"/>
    </source>
</evidence>
<protein>
    <submittedName>
        <fullName evidence="3">(2Fe-2S)-binding protein</fullName>
    </submittedName>
</protein>
<reference evidence="3 4" key="1">
    <citation type="submission" date="2022-05" db="EMBL/GenBank/DDBJ databases">
        <title>Genome Sequencing of Bee-Associated Microbes.</title>
        <authorList>
            <person name="Dunlap C."/>
        </authorList>
    </citation>
    <scope>NUCLEOTIDE SEQUENCE [LARGE SCALE GENOMIC DNA]</scope>
    <source>
        <strain evidence="3 4">NRRL B-14421</strain>
    </source>
</reference>
<dbReference type="Gene3D" id="3.10.20.440">
    <property type="entry name" value="2Fe-2S iron-sulphur cluster binding domain, sarcosine oxidase, alpha subunit, N-terminal domain"/>
    <property type="match status" value="1"/>
</dbReference>
<dbReference type="SUPFAM" id="SSF54292">
    <property type="entry name" value="2Fe-2S ferredoxin-like"/>
    <property type="match status" value="1"/>
</dbReference>
<name>A0ABT4GD90_9BACL</name>
<keyword evidence="1" id="KW-0560">Oxidoreductase</keyword>
<dbReference type="EMBL" id="JAMDMX010000045">
    <property type="protein sequence ID" value="MCY9694168.1"/>
    <property type="molecule type" value="Genomic_DNA"/>
</dbReference>
<organism evidence="3 4">
    <name type="scientific">Paenibacillus alginolyticus</name>
    <dbReference type="NCBI Taxonomy" id="59839"/>
    <lineage>
        <taxon>Bacteria</taxon>
        <taxon>Bacillati</taxon>
        <taxon>Bacillota</taxon>
        <taxon>Bacilli</taxon>
        <taxon>Bacillales</taxon>
        <taxon>Paenibacillaceae</taxon>
        <taxon>Paenibacillus</taxon>
    </lineage>
</organism>
<dbReference type="CDD" id="cd00207">
    <property type="entry name" value="fer2"/>
    <property type="match status" value="1"/>
</dbReference>
<dbReference type="RefSeq" id="WP_268615869.1">
    <property type="nucleotide sequence ID" value="NZ_JAMDMX010000045.1"/>
</dbReference>
<dbReference type="InterPro" id="IPR001041">
    <property type="entry name" value="2Fe-2S_ferredoxin-type"/>
</dbReference>
<proteinExistence type="predicted"/>
<dbReference type="InterPro" id="IPR042204">
    <property type="entry name" value="2Fe-2S-bd_N"/>
</dbReference>
<gene>
    <name evidence="3" type="ORF">M5X19_14825</name>
</gene>
<dbReference type="InterPro" id="IPR036010">
    <property type="entry name" value="2Fe-2S_ferredoxin-like_sf"/>
</dbReference>
<comment type="caution">
    <text evidence="3">The sequence shown here is derived from an EMBL/GenBank/DDBJ whole genome shotgun (WGS) entry which is preliminary data.</text>
</comment>
<dbReference type="PROSITE" id="PS51085">
    <property type="entry name" value="2FE2S_FER_2"/>
    <property type="match status" value="1"/>
</dbReference>
<evidence type="ECO:0000256" key="1">
    <source>
        <dbReference type="ARBA" id="ARBA00023002"/>
    </source>
</evidence>